<organism evidence="2 3">
    <name type="scientific">Staurois parvus</name>
    <dbReference type="NCBI Taxonomy" id="386267"/>
    <lineage>
        <taxon>Eukaryota</taxon>
        <taxon>Metazoa</taxon>
        <taxon>Chordata</taxon>
        <taxon>Craniata</taxon>
        <taxon>Vertebrata</taxon>
        <taxon>Euteleostomi</taxon>
        <taxon>Amphibia</taxon>
        <taxon>Batrachia</taxon>
        <taxon>Anura</taxon>
        <taxon>Neobatrachia</taxon>
        <taxon>Ranoidea</taxon>
        <taxon>Ranidae</taxon>
        <taxon>Staurois</taxon>
    </lineage>
</organism>
<name>A0ABN9AB17_9NEOB</name>
<evidence type="ECO:0000313" key="2">
    <source>
        <dbReference type="EMBL" id="CAI9533169.1"/>
    </source>
</evidence>
<dbReference type="InterPro" id="IPR037746">
    <property type="entry name" value="Dok-7"/>
</dbReference>
<dbReference type="PANTHER" id="PTHR21636:SF2">
    <property type="entry name" value="PROTEIN DOK-7"/>
    <property type="match status" value="1"/>
</dbReference>
<protein>
    <submittedName>
        <fullName evidence="2">Uncharacterized protein</fullName>
    </submittedName>
</protein>
<feature type="region of interest" description="Disordered" evidence="1">
    <location>
        <begin position="25"/>
        <end position="122"/>
    </location>
</feature>
<comment type="caution">
    <text evidence="2">The sequence shown here is derived from an EMBL/GenBank/DDBJ whole genome shotgun (WGS) entry which is preliminary data.</text>
</comment>
<proteinExistence type="predicted"/>
<reference evidence="2" key="1">
    <citation type="submission" date="2023-05" db="EMBL/GenBank/DDBJ databases">
        <authorList>
            <person name="Stuckert A."/>
        </authorList>
    </citation>
    <scope>NUCLEOTIDE SEQUENCE</scope>
</reference>
<dbReference type="Proteomes" id="UP001162483">
    <property type="component" value="Unassembled WGS sequence"/>
</dbReference>
<evidence type="ECO:0000256" key="1">
    <source>
        <dbReference type="SAM" id="MobiDB-lite"/>
    </source>
</evidence>
<feature type="compositionally biased region" description="Low complexity" evidence="1">
    <location>
        <begin position="37"/>
        <end position="70"/>
    </location>
</feature>
<feature type="compositionally biased region" description="Polar residues" evidence="1">
    <location>
        <begin position="110"/>
        <end position="122"/>
    </location>
</feature>
<sequence>MQASKDRVAHETLQLEKRLSMLSHHSLGGKNCDDRSISSSSSDTSHSDASAGSRLTIWAEPSSASTSAESHGMPAAKGIHLGDDKSYTEAFRASKPPPKPAASRHLQEIGRQSSSDSGIATGSHSSYSGSFSSYAESLDICHGEEFGSLLSLPLTMATDQNLCTCQHADLQRGSEYQIPASVRHLYDTPRSVLQAAARETQLKSSDSTLSKDQAQGTQSISDAKLLWTASKAQPHGAEPKGSDLAATGTTDTCEICSPHPGVTRALFAACPVCGGLKVNCCILLYVYTLKGILAATKHAYTITVKLQPM</sequence>
<gene>
    <name evidence="2" type="ORF">SPARVUS_LOCUS332168</name>
</gene>
<dbReference type="PANTHER" id="PTHR21636">
    <property type="entry name" value="PROTEIN DOK-7"/>
    <property type="match status" value="1"/>
</dbReference>
<keyword evidence="3" id="KW-1185">Reference proteome</keyword>
<accession>A0ABN9AB17</accession>
<evidence type="ECO:0000313" key="3">
    <source>
        <dbReference type="Proteomes" id="UP001162483"/>
    </source>
</evidence>
<dbReference type="EMBL" id="CATNWA010000114">
    <property type="protein sequence ID" value="CAI9533169.1"/>
    <property type="molecule type" value="Genomic_DNA"/>
</dbReference>